<dbReference type="HOGENOM" id="CLU_572952_0_0_1"/>
<dbReference type="GO" id="GO:0006952">
    <property type="term" value="P:defense response"/>
    <property type="evidence" value="ECO:0007669"/>
    <property type="project" value="UniProtKB-KW"/>
</dbReference>
<evidence type="ECO:0000313" key="7">
    <source>
        <dbReference type="Proteomes" id="UP000009183"/>
    </source>
</evidence>
<dbReference type="OMA" id="YHIINIF"/>
<evidence type="ECO:0000313" key="6">
    <source>
        <dbReference type="EMBL" id="CBI23767.3"/>
    </source>
</evidence>
<dbReference type="InterPro" id="IPR056789">
    <property type="entry name" value="LRR_R13L1-DRL21"/>
</dbReference>
<accession>D7SZT8</accession>
<dbReference type="Pfam" id="PF25019">
    <property type="entry name" value="LRR_R13L1-DRL21"/>
    <property type="match status" value="1"/>
</dbReference>
<evidence type="ECO:0000256" key="1">
    <source>
        <dbReference type="ARBA" id="ARBA00022737"/>
    </source>
</evidence>
<dbReference type="InterPro" id="IPR041118">
    <property type="entry name" value="Rx_N"/>
</dbReference>
<dbReference type="PANTHER" id="PTHR47186:SF26">
    <property type="entry name" value="LEUCINE-RICH REPEAT DOMAIN, L DOMAIN-CONTAINING PROTEIN-RELATED"/>
    <property type="match status" value="1"/>
</dbReference>
<feature type="domain" description="R13L1/DRL21-like LRR repeat region" evidence="5">
    <location>
        <begin position="272"/>
        <end position="396"/>
    </location>
</feature>
<dbReference type="EMBL" id="FN595497">
    <property type="protein sequence ID" value="CBI23767.3"/>
    <property type="molecule type" value="Genomic_DNA"/>
</dbReference>
<evidence type="ECO:0000259" key="4">
    <source>
        <dbReference type="Pfam" id="PF18052"/>
    </source>
</evidence>
<dbReference type="Gene3D" id="1.20.5.4130">
    <property type="match status" value="1"/>
</dbReference>
<feature type="domain" description="Disease resistance N-terminal" evidence="4">
    <location>
        <begin position="12"/>
        <end position="102"/>
    </location>
</feature>
<sequence length="477" mass="54192">MAGALVGGAFFSASLQVLFDRLASREVVSFIQGRKLSDALLKKLERKLLVVHAVLNDAEVKQFTDPYVKKWLVLLKETVYDAEDILDEIATEALRHKMEAAESQTSTSQVGNIMDMCTWVHAPFDSQSIESRVEEIIDRLEDMARDRAVLGLKEGVGEKLSQRWPSTSLVDESLVYGRHDEKQKMIEQVLSDNARRDEIVWRMVGYAKSQKRLVIYHIFVDNMIPLIDMEHFLNLSAYEHFYHWEMPSHIGHLKCLQNLSYFIVGQKSRSGIGELKELSDIKGTLTISKLQNVKCGRDAKEANLKDKMYMEELVLDWDWRAGDVIQDGDIIDNLRPHTNLKRLSINLFGGSRFPTWIANPSFSNLQTLKLWNCKICLSLPPLGQLPSLEQLRISGMNGIQRVGSEFYYYGNASSSIAVKPSFPSLQTLTFECMHNWEKWLCCGSACGFTQSSCNQRGTGPEQNLSSQIFGNHILLFV</sequence>
<evidence type="ECO:0000259" key="5">
    <source>
        <dbReference type="Pfam" id="PF25019"/>
    </source>
</evidence>
<dbReference type="GO" id="GO:0000166">
    <property type="term" value="F:nucleotide binding"/>
    <property type="evidence" value="ECO:0007669"/>
    <property type="project" value="UniProtKB-KW"/>
</dbReference>
<evidence type="ECO:0000256" key="2">
    <source>
        <dbReference type="ARBA" id="ARBA00022741"/>
    </source>
</evidence>
<proteinExistence type="predicted"/>
<dbReference type="SUPFAM" id="SSF52058">
    <property type="entry name" value="L domain-like"/>
    <property type="match status" value="1"/>
</dbReference>
<dbReference type="InParanoid" id="D7SZT8"/>
<dbReference type="Pfam" id="PF18052">
    <property type="entry name" value="Rx_N"/>
    <property type="match status" value="1"/>
</dbReference>
<dbReference type="Proteomes" id="UP000009183">
    <property type="component" value="Chromosome 12"/>
</dbReference>
<dbReference type="eggNOG" id="KOG4658">
    <property type="taxonomic scope" value="Eukaryota"/>
</dbReference>
<keyword evidence="7" id="KW-1185">Reference proteome</keyword>
<organism evidence="6 7">
    <name type="scientific">Vitis vinifera</name>
    <name type="common">Grape</name>
    <dbReference type="NCBI Taxonomy" id="29760"/>
    <lineage>
        <taxon>Eukaryota</taxon>
        <taxon>Viridiplantae</taxon>
        <taxon>Streptophyta</taxon>
        <taxon>Embryophyta</taxon>
        <taxon>Tracheophyta</taxon>
        <taxon>Spermatophyta</taxon>
        <taxon>Magnoliopsida</taxon>
        <taxon>eudicotyledons</taxon>
        <taxon>Gunneridae</taxon>
        <taxon>Pentapetalae</taxon>
        <taxon>rosids</taxon>
        <taxon>Vitales</taxon>
        <taxon>Vitaceae</taxon>
        <taxon>Viteae</taxon>
        <taxon>Vitis</taxon>
    </lineage>
</organism>
<dbReference type="Gene3D" id="3.80.10.10">
    <property type="entry name" value="Ribonuclease Inhibitor"/>
    <property type="match status" value="1"/>
</dbReference>
<evidence type="ECO:0000256" key="3">
    <source>
        <dbReference type="ARBA" id="ARBA00022821"/>
    </source>
</evidence>
<keyword evidence="1" id="KW-0677">Repeat</keyword>
<dbReference type="PaxDb" id="29760-VIT_12s0034g02280.t01"/>
<reference evidence="7" key="1">
    <citation type="journal article" date="2007" name="Nature">
        <title>The grapevine genome sequence suggests ancestral hexaploidization in major angiosperm phyla.</title>
        <authorList>
            <consortium name="The French-Italian Public Consortium for Grapevine Genome Characterization."/>
            <person name="Jaillon O."/>
            <person name="Aury J.-M."/>
            <person name="Noel B."/>
            <person name="Policriti A."/>
            <person name="Clepet C."/>
            <person name="Casagrande A."/>
            <person name="Choisne N."/>
            <person name="Aubourg S."/>
            <person name="Vitulo N."/>
            <person name="Jubin C."/>
            <person name="Vezzi A."/>
            <person name="Legeai F."/>
            <person name="Hugueney P."/>
            <person name="Dasilva C."/>
            <person name="Horner D."/>
            <person name="Mica E."/>
            <person name="Jublot D."/>
            <person name="Poulain J."/>
            <person name="Bruyere C."/>
            <person name="Billault A."/>
            <person name="Segurens B."/>
            <person name="Gouyvenoux M."/>
            <person name="Ugarte E."/>
            <person name="Cattonaro F."/>
            <person name="Anthouard V."/>
            <person name="Vico V."/>
            <person name="Del Fabbro C."/>
            <person name="Alaux M."/>
            <person name="Di Gaspero G."/>
            <person name="Dumas V."/>
            <person name="Felice N."/>
            <person name="Paillard S."/>
            <person name="Juman I."/>
            <person name="Moroldo M."/>
            <person name="Scalabrin S."/>
            <person name="Canaguier A."/>
            <person name="Le Clainche I."/>
            <person name="Malacrida G."/>
            <person name="Durand E."/>
            <person name="Pesole G."/>
            <person name="Laucou V."/>
            <person name="Chatelet P."/>
            <person name="Merdinoglu D."/>
            <person name="Delledonne M."/>
            <person name="Pezzotti M."/>
            <person name="Lecharny A."/>
            <person name="Scarpelli C."/>
            <person name="Artiguenave F."/>
            <person name="Pe M.E."/>
            <person name="Valle G."/>
            <person name="Morgante M."/>
            <person name="Caboche M."/>
            <person name="Adam-Blondon A.-F."/>
            <person name="Weissenbach J."/>
            <person name="Quetier F."/>
            <person name="Wincker P."/>
        </authorList>
    </citation>
    <scope>NUCLEOTIDE SEQUENCE [LARGE SCALE GENOMIC DNA]</scope>
    <source>
        <strain evidence="7">cv. Pinot noir / PN40024</strain>
    </source>
</reference>
<keyword evidence="2" id="KW-0547">Nucleotide-binding</keyword>
<name>D7SZT8_VITVI</name>
<dbReference type="InterPro" id="IPR032675">
    <property type="entry name" value="LRR_dom_sf"/>
</dbReference>
<keyword evidence="3" id="KW-0611">Plant defense</keyword>
<gene>
    <name evidence="6" type="ordered locus">VIT_12s0034g02280</name>
</gene>
<dbReference type="AlphaFoldDB" id="D7SZT8"/>
<protein>
    <submittedName>
        <fullName evidence="6">Uncharacterized protein</fullName>
    </submittedName>
</protein>
<dbReference type="PANTHER" id="PTHR47186">
    <property type="entry name" value="LEUCINE-RICH REPEAT-CONTAINING PROTEIN 57"/>
    <property type="match status" value="1"/>
</dbReference>